<reference evidence="14" key="1">
    <citation type="submission" date="2018-04" db="EMBL/GenBank/DDBJ databases">
        <title>Transcriptome of Schizaphis graminum biotype I.</title>
        <authorList>
            <person name="Scully E.D."/>
            <person name="Geib S.M."/>
            <person name="Palmer N.A."/>
            <person name="Koch K."/>
            <person name="Bradshaw J."/>
            <person name="Heng-Moss T."/>
            <person name="Sarath G."/>
        </authorList>
    </citation>
    <scope>NUCLEOTIDE SEQUENCE</scope>
</reference>
<sequence>MRCPKIVEIFSGHSILQVNNAMMSKNIVVLSFFILFASVFGSDGRSSAGTVEPEEMDVYRLPGDTVPVSYDLNIMPDYNYFTDAVDFDGEVEIVIDVKTNTSMITLNCNGILIYVVYVHEKIEKYDIDVMEVRNDTQNEQCNILLKSQLKVGIQYVVSIEYHVHMQVNNMEGFYKSTYNKNNHKEWLFLTYFEPTGARRILPCYDEPSYKTPFNITLTRPLNKSSRSNMPIYKSYYDKSWKEMHDIFVETPPISTHMIAFVVSGFNWTTTSGVAGSSPVYVFSDADRSDQLQYVSGEAPKLLAAMEKFTEVQYDLPKLDLFAVPDFKSDAMGNWGLNTFREKYLLLDESSSAKAHESGLSMVQREVARQWFGNLVTCSWWDYLWLHDAFATYFQYFSTDLLL</sequence>
<dbReference type="GO" id="GO:0042277">
    <property type="term" value="F:peptide binding"/>
    <property type="evidence" value="ECO:0007669"/>
    <property type="project" value="TreeGrafter"/>
</dbReference>
<evidence type="ECO:0000256" key="4">
    <source>
        <dbReference type="ARBA" id="ARBA00022622"/>
    </source>
</evidence>
<feature type="domain" description="Peptidase M1 membrane alanine aminopeptidase" evidence="12">
    <location>
        <begin position="298"/>
        <end position="399"/>
    </location>
</feature>
<dbReference type="Pfam" id="PF01433">
    <property type="entry name" value="Peptidase_M1"/>
    <property type="match status" value="1"/>
</dbReference>
<gene>
    <name evidence="14" type="primary">ERAP1</name>
    <name evidence="14" type="ORF">g.7107</name>
</gene>
<dbReference type="GO" id="GO:0005886">
    <property type="term" value="C:plasma membrane"/>
    <property type="evidence" value="ECO:0007669"/>
    <property type="project" value="UniProtKB-SubCell"/>
</dbReference>
<dbReference type="GO" id="GO:0008270">
    <property type="term" value="F:zinc ion binding"/>
    <property type="evidence" value="ECO:0007669"/>
    <property type="project" value="InterPro"/>
</dbReference>
<dbReference type="Gene3D" id="2.60.40.1730">
    <property type="entry name" value="tricorn interacting facor f3 domain"/>
    <property type="match status" value="1"/>
</dbReference>
<evidence type="ECO:0000256" key="9">
    <source>
        <dbReference type="ARBA" id="ARBA00023049"/>
    </source>
</evidence>
<comment type="similarity">
    <text evidence="3">Belongs to the peptidase M1 family.</text>
</comment>
<dbReference type="InterPro" id="IPR050344">
    <property type="entry name" value="Peptidase_M1_aminopeptidases"/>
</dbReference>
<dbReference type="InterPro" id="IPR034016">
    <property type="entry name" value="M1_APN-typ"/>
</dbReference>
<organism evidence="14">
    <name type="scientific">Schizaphis graminum</name>
    <name type="common">Green bug aphid</name>
    <dbReference type="NCBI Taxonomy" id="13262"/>
    <lineage>
        <taxon>Eukaryota</taxon>
        <taxon>Metazoa</taxon>
        <taxon>Ecdysozoa</taxon>
        <taxon>Arthropoda</taxon>
        <taxon>Hexapoda</taxon>
        <taxon>Insecta</taxon>
        <taxon>Pterygota</taxon>
        <taxon>Neoptera</taxon>
        <taxon>Paraneoptera</taxon>
        <taxon>Hemiptera</taxon>
        <taxon>Sternorrhyncha</taxon>
        <taxon>Aphidomorpha</taxon>
        <taxon>Aphidoidea</taxon>
        <taxon>Aphididae</taxon>
        <taxon>Aphidini</taxon>
        <taxon>Schizaphis</taxon>
    </lineage>
</organism>
<dbReference type="CDD" id="cd09601">
    <property type="entry name" value="M1_APN-Q_like"/>
    <property type="match status" value="1"/>
</dbReference>
<keyword evidence="10" id="KW-0449">Lipoprotein</keyword>
<evidence type="ECO:0000256" key="2">
    <source>
        <dbReference type="ARBA" id="ARBA00004609"/>
    </source>
</evidence>
<evidence type="ECO:0000256" key="11">
    <source>
        <dbReference type="PIRSR" id="PIRSR634016-1"/>
    </source>
</evidence>
<dbReference type="GO" id="GO:0043171">
    <property type="term" value="P:peptide catabolic process"/>
    <property type="evidence" value="ECO:0007669"/>
    <property type="project" value="TreeGrafter"/>
</dbReference>
<keyword evidence="4" id="KW-0325">Glycoprotein</keyword>
<feature type="active site" description="Proton acceptor" evidence="11">
    <location>
        <position position="365"/>
    </location>
</feature>
<keyword evidence="14" id="KW-0031">Aminopeptidase</keyword>
<dbReference type="InterPro" id="IPR045357">
    <property type="entry name" value="Aminopeptidase_N-like_N"/>
</dbReference>
<dbReference type="SUPFAM" id="SSF63737">
    <property type="entry name" value="Leukotriene A4 hydrolase N-terminal domain"/>
    <property type="match status" value="1"/>
</dbReference>
<keyword evidence="7" id="KW-0378">Hydrolase</keyword>
<accession>A0A2S2NCZ9</accession>
<dbReference type="InterPro" id="IPR042097">
    <property type="entry name" value="Aminopeptidase_N-like_N_sf"/>
</dbReference>
<evidence type="ECO:0000256" key="1">
    <source>
        <dbReference type="ARBA" id="ARBA00001947"/>
    </source>
</evidence>
<dbReference type="SUPFAM" id="SSF55486">
    <property type="entry name" value="Metalloproteases ('zincins'), catalytic domain"/>
    <property type="match status" value="1"/>
</dbReference>
<evidence type="ECO:0000256" key="8">
    <source>
        <dbReference type="ARBA" id="ARBA00022833"/>
    </source>
</evidence>
<keyword evidence="6" id="KW-0479">Metal-binding</keyword>
<dbReference type="InterPro" id="IPR014782">
    <property type="entry name" value="Peptidase_M1_dom"/>
</dbReference>
<dbReference type="EMBL" id="GGMR01002475">
    <property type="protein sequence ID" value="MBY15094.1"/>
    <property type="molecule type" value="Transcribed_RNA"/>
</dbReference>
<keyword evidence="4" id="KW-0336">GPI-anchor</keyword>
<dbReference type="GO" id="GO:0005737">
    <property type="term" value="C:cytoplasm"/>
    <property type="evidence" value="ECO:0007669"/>
    <property type="project" value="TreeGrafter"/>
</dbReference>
<evidence type="ECO:0000313" key="14">
    <source>
        <dbReference type="EMBL" id="MBY15094.1"/>
    </source>
</evidence>
<evidence type="ECO:0000256" key="6">
    <source>
        <dbReference type="ARBA" id="ARBA00022723"/>
    </source>
</evidence>
<keyword evidence="5" id="KW-0645">Protease</keyword>
<dbReference type="PANTHER" id="PTHR11533">
    <property type="entry name" value="PROTEASE M1 ZINC METALLOPROTEASE"/>
    <property type="match status" value="1"/>
</dbReference>
<dbReference type="Gene3D" id="1.10.390.10">
    <property type="entry name" value="Neutral Protease Domain 2"/>
    <property type="match status" value="1"/>
</dbReference>
<dbReference type="GO" id="GO:0006508">
    <property type="term" value="P:proteolysis"/>
    <property type="evidence" value="ECO:0007669"/>
    <property type="project" value="UniProtKB-KW"/>
</dbReference>
<protein>
    <submittedName>
        <fullName evidence="14">Endoplasmic reticulum aminopeptidase 1</fullName>
    </submittedName>
</protein>
<comment type="cofactor">
    <cofactor evidence="1">
        <name>Zn(2+)</name>
        <dbReference type="ChEBI" id="CHEBI:29105"/>
    </cofactor>
</comment>
<evidence type="ECO:0000259" key="12">
    <source>
        <dbReference type="Pfam" id="PF01433"/>
    </source>
</evidence>
<proteinExistence type="inferred from homology"/>
<evidence type="ECO:0000256" key="7">
    <source>
        <dbReference type="ARBA" id="ARBA00022801"/>
    </source>
</evidence>
<dbReference type="Pfam" id="PF17900">
    <property type="entry name" value="Peptidase_M1_N"/>
    <property type="match status" value="1"/>
</dbReference>
<keyword evidence="8" id="KW-0862">Zinc</keyword>
<dbReference type="AlphaFoldDB" id="A0A2S2NCZ9"/>
<dbReference type="GO" id="GO:0098552">
    <property type="term" value="C:side of membrane"/>
    <property type="evidence" value="ECO:0007669"/>
    <property type="project" value="UniProtKB-KW"/>
</dbReference>
<feature type="domain" description="Aminopeptidase N-like N-terminal" evidence="13">
    <location>
        <begin position="66"/>
        <end position="256"/>
    </location>
</feature>
<dbReference type="GO" id="GO:0070006">
    <property type="term" value="F:metalloaminopeptidase activity"/>
    <property type="evidence" value="ECO:0007669"/>
    <property type="project" value="TreeGrafter"/>
</dbReference>
<dbReference type="PANTHER" id="PTHR11533:SF294">
    <property type="entry name" value="THYROTROPIN-RELEASING HORMONE-DEGRADING ECTOENZYME"/>
    <property type="match status" value="1"/>
</dbReference>
<name>A0A2S2NCZ9_SCHGA</name>
<dbReference type="InterPro" id="IPR001930">
    <property type="entry name" value="Peptidase_M1"/>
</dbReference>
<comment type="subcellular location">
    <subcellularLocation>
        <location evidence="2">Cell membrane</location>
        <topology evidence="2">Lipid-anchor</topology>
        <topology evidence="2">GPI-anchor</topology>
    </subcellularLocation>
</comment>
<evidence type="ECO:0000256" key="3">
    <source>
        <dbReference type="ARBA" id="ARBA00010136"/>
    </source>
</evidence>
<keyword evidence="9" id="KW-0482">Metalloprotease</keyword>
<dbReference type="InterPro" id="IPR027268">
    <property type="entry name" value="Peptidase_M4/M1_CTD_sf"/>
</dbReference>
<evidence type="ECO:0000256" key="5">
    <source>
        <dbReference type="ARBA" id="ARBA00022670"/>
    </source>
</evidence>
<evidence type="ECO:0000256" key="10">
    <source>
        <dbReference type="ARBA" id="ARBA00023288"/>
    </source>
</evidence>
<keyword evidence="4" id="KW-0472">Membrane</keyword>
<dbReference type="PRINTS" id="PR00756">
    <property type="entry name" value="ALADIPTASE"/>
</dbReference>
<dbReference type="GO" id="GO:0005615">
    <property type="term" value="C:extracellular space"/>
    <property type="evidence" value="ECO:0007669"/>
    <property type="project" value="TreeGrafter"/>
</dbReference>
<evidence type="ECO:0000259" key="13">
    <source>
        <dbReference type="Pfam" id="PF17900"/>
    </source>
</evidence>